<dbReference type="PANTHER" id="PTHR22954:SF3">
    <property type="entry name" value="PROTEIN CBG08539"/>
    <property type="match status" value="1"/>
</dbReference>
<dbReference type="Pfam" id="PF03564">
    <property type="entry name" value="DUF1759"/>
    <property type="match status" value="1"/>
</dbReference>
<evidence type="ECO:0000313" key="2">
    <source>
        <dbReference type="EMBL" id="KZR99857.1"/>
    </source>
</evidence>
<proteinExistence type="predicted"/>
<dbReference type="PANTHER" id="PTHR22954">
    <property type="entry name" value="RETROVIRAL PROTEASE-RELATED"/>
    <property type="match status" value="1"/>
</dbReference>
<feature type="non-terminal residue" evidence="2">
    <location>
        <position position="1"/>
    </location>
</feature>
<dbReference type="OrthoDB" id="8048386at2759"/>
<dbReference type="Proteomes" id="UP000076858">
    <property type="component" value="Unassembled WGS sequence"/>
</dbReference>
<feature type="compositionally biased region" description="Pro residues" evidence="1">
    <location>
        <begin position="124"/>
        <end position="135"/>
    </location>
</feature>
<accession>A0A164H8Y9</accession>
<evidence type="ECO:0000313" key="3">
    <source>
        <dbReference type="Proteomes" id="UP000076858"/>
    </source>
</evidence>
<dbReference type="InterPro" id="IPR005312">
    <property type="entry name" value="DUF1759"/>
</dbReference>
<gene>
    <name evidence="2" type="ORF">APZ42_004118</name>
</gene>
<evidence type="ECO:0000256" key="1">
    <source>
        <dbReference type="SAM" id="MobiDB-lite"/>
    </source>
</evidence>
<dbReference type="EMBL" id="LRGB01012452">
    <property type="protein sequence ID" value="KZR99857.1"/>
    <property type="molecule type" value="Genomic_DNA"/>
</dbReference>
<feature type="non-terminal residue" evidence="2">
    <location>
        <position position="147"/>
    </location>
</feature>
<protein>
    <submittedName>
        <fullName evidence="2">Uncharacterized protein</fullName>
    </submittedName>
</protein>
<keyword evidence="3" id="KW-1185">Reference proteome</keyword>
<organism evidence="2 3">
    <name type="scientific">Daphnia magna</name>
    <dbReference type="NCBI Taxonomy" id="35525"/>
    <lineage>
        <taxon>Eukaryota</taxon>
        <taxon>Metazoa</taxon>
        <taxon>Ecdysozoa</taxon>
        <taxon>Arthropoda</taxon>
        <taxon>Crustacea</taxon>
        <taxon>Branchiopoda</taxon>
        <taxon>Diplostraca</taxon>
        <taxon>Cladocera</taxon>
        <taxon>Anomopoda</taxon>
        <taxon>Daphniidae</taxon>
        <taxon>Daphnia</taxon>
    </lineage>
</organism>
<name>A0A164H8Y9_9CRUS</name>
<comment type="caution">
    <text evidence="2">The sequence shown here is derived from an EMBL/GenBank/DDBJ whole genome shotgun (WGS) entry which is preliminary data.</text>
</comment>
<feature type="region of interest" description="Disordered" evidence="1">
    <location>
        <begin position="117"/>
        <end position="147"/>
    </location>
</feature>
<dbReference type="AlphaFoldDB" id="A0A164H8Y9"/>
<reference evidence="2 3" key="1">
    <citation type="submission" date="2016-03" db="EMBL/GenBank/DDBJ databases">
        <title>EvidentialGene: Evidence-directed Construction of Genes on Genomes.</title>
        <authorList>
            <person name="Gilbert D.G."/>
            <person name="Choi J.-H."/>
            <person name="Mockaitis K."/>
            <person name="Colbourne J."/>
            <person name="Pfrender M."/>
        </authorList>
    </citation>
    <scope>NUCLEOTIDE SEQUENCE [LARGE SCALE GENOMIC DNA]</scope>
    <source>
        <strain evidence="2 3">Xinb3</strain>
        <tissue evidence="2">Complete organism</tissue>
    </source>
</reference>
<sequence>QVAIDELTRRYGKKQVMIDAHFNKLHTLQPVKDGNDVPALRSFQLNLLSHISALETLGVPTTSFGGLLGTQLIKLIPSSLQLEWAKSESNKSTDIEGVIKFIGDQIDAAERFNRIRGVEKEKPSPAPKQPKPFSPPLATASQLAVGA</sequence>